<dbReference type="SUPFAM" id="SSF54862">
    <property type="entry name" value="4Fe-4S ferredoxins"/>
    <property type="match status" value="1"/>
</dbReference>
<evidence type="ECO:0000259" key="6">
    <source>
        <dbReference type="PROSITE" id="PS51379"/>
    </source>
</evidence>
<gene>
    <name evidence="7" type="ORF">ENF30_00265</name>
</gene>
<dbReference type="Gene3D" id="3.30.70.20">
    <property type="match status" value="1"/>
</dbReference>
<dbReference type="PROSITE" id="PS00198">
    <property type="entry name" value="4FE4S_FER_1"/>
    <property type="match status" value="1"/>
</dbReference>
<dbReference type="InterPro" id="IPR017896">
    <property type="entry name" value="4Fe4S_Fe-S-bd"/>
</dbReference>
<sequence length="139" mass="15390">MEILLDKERCTGCGECVDACPFGALRLEKDFPVASEECRLCGLCVKACKEGALSLPEVKKRHKEIKTKDIFVFAETKDGNLATVVYELLGKGRELADKLGQKLIGVLIGSNIKNLAQTLIDYGADIVYVFDHHSLKRFN</sequence>
<dbReference type="AlphaFoldDB" id="A0A7V0I9J8"/>
<dbReference type="SUPFAM" id="SSF52402">
    <property type="entry name" value="Adenine nucleotide alpha hydrolases-like"/>
    <property type="match status" value="1"/>
</dbReference>
<feature type="domain" description="4Fe-4S ferredoxin-type" evidence="6">
    <location>
        <begin position="1"/>
        <end position="30"/>
    </location>
</feature>
<evidence type="ECO:0000256" key="2">
    <source>
        <dbReference type="ARBA" id="ARBA00022723"/>
    </source>
</evidence>
<dbReference type="Pfam" id="PF00037">
    <property type="entry name" value="Fer4"/>
    <property type="match status" value="2"/>
</dbReference>
<evidence type="ECO:0000256" key="5">
    <source>
        <dbReference type="ARBA" id="ARBA00023014"/>
    </source>
</evidence>
<keyword evidence="1" id="KW-0004">4Fe-4S</keyword>
<evidence type="ECO:0000313" key="7">
    <source>
        <dbReference type="EMBL" id="HDD35215.1"/>
    </source>
</evidence>
<keyword evidence="3" id="KW-0813">Transport</keyword>
<dbReference type="PROSITE" id="PS51379">
    <property type="entry name" value="4FE4S_FER_2"/>
    <property type="match status" value="2"/>
</dbReference>
<dbReference type="PANTHER" id="PTHR43687">
    <property type="entry name" value="ADENYLYLSULFATE REDUCTASE, BETA SUBUNIT"/>
    <property type="match status" value="1"/>
</dbReference>
<dbReference type="GO" id="GO:0051539">
    <property type="term" value="F:4 iron, 4 sulfur cluster binding"/>
    <property type="evidence" value="ECO:0007669"/>
    <property type="project" value="UniProtKB-KW"/>
</dbReference>
<keyword evidence="4" id="KW-0408">Iron</keyword>
<keyword evidence="2" id="KW-0479">Metal-binding</keyword>
<evidence type="ECO:0000256" key="4">
    <source>
        <dbReference type="ARBA" id="ARBA00023004"/>
    </source>
</evidence>
<feature type="non-terminal residue" evidence="7">
    <location>
        <position position="139"/>
    </location>
</feature>
<organism evidence="7">
    <name type="scientific">Desulfofervidus auxilii</name>
    <dbReference type="NCBI Taxonomy" id="1621989"/>
    <lineage>
        <taxon>Bacteria</taxon>
        <taxon>Pseudomonadati</taxon>
        <taxon>Thermodesulfobacteriota</taxon>
        <taxon>Candidatus Desulfofervidia</taxon>
        <taxon>Candidatus Desulfofervidales</taxon>
        <taxon>Candidatus Desulfofervidaceae</taxon>
        <taxon>Candidatus Desulfofervidus</taxon>
    </lineage>
</organism>
<protein>
    <submittedName>
        <fullName evidence="7">4Fe-4S dicluster domain-containing protein</fullName>
    </submittedName>
</protein>
<keyword evidence="5" id="KW-0411">Iron-sulfur</keyword>
<accession>A0A7V0I9J8</accession>
<dbReference type="PANTHER" id="PTHR43687:SF1">
    <property type="entry name" value="FERREDOXIN III"/>
    <property type="match status" value="1"/>
</dbReference>
<dbReference type="Gene3D" id="3.40.50.620">
    <property type="entry name" value="HUPs"/>
    <property type="match status" value="1"/>
</dbReference>
<dbReference type="InterPro" id="IPR014730">
    <property type="entry name" value="ETF_a/b_N"/>
</dbReference>
<dbReference type="EMBL" id="DQWQ01000014">
    <property type="protein sequence ID" value="HDD35215.1"/>
    <property type="molecule type" value="Genomic_DNA"/>
</dbReference>
<name>A0A7V0I9J8_DESA2</name>
<dbReference type="InterPro" id="IPR017900">
    <property type="entry name" value="4Fe4S_Fe_S_CS"/>
</dbReference>
<comment type="caution">
    <text evidence="7">The sequence shown here is derived from an EMBL/GenBank/DDBJ whole genome shotgun (WGS) entry which is preliminary data.</text>
</comment>
<reference evidence="7" key="1">
    <citation type="journal article" date="2020" name="mSystems">
        <title>Genome- and Community-Level Interaction Insights into Carbon Utilization and Element Cycling Functions of Hydrothermarchaeota in Hydrothermal Sediment.</title>
        <authorList>
            <person name="Zhou Z."/>
            <person name="Liu Y."/>
            <person name="Xu W."/>
            <person name="Pan J."/>
            <person name="Luo Z.H."/>
            <person name="Li M."/>
        </authorList>
    </citation>
    <scope>NUCLEOTIDE SEQUENCE [LARGE SCALE GENOMIC DNA]</scope>
    <source>
        <strain evidence="7">HyVt-113</strain>
    </source>
</reference>
<proteinExistence type="predicted"/>
<dbReference type="GO" id="GO:0046872">
    <property type="term" value="F:metal ion binding"/>
    <property type="evidence" value="ECO:0007669"/>
    <property type="project" value="UniProtKB-KW"/>
</dbReference>
<feature type="domain" description="4Fe-4S ferredoxin-type" evidence="6">
    <location>
        <begin position="33"/>
        <end position="58"/>
    </location>
</feature>
<dbReference type="Proteomes" id="UP000885706">
    <property type="component" value="Unassembled WGS sequence"/>
</dbReference>
<evidence type="ECO:0000256" key="3">
    <source>
        <dbReference type="ARBA" id="ARBA00022982"/>
    </source>
</evidence>
<keyword evidence="3" id="KW-0249">Electron transport</keyword>
<dbReference type="InterPro" id="IPR014729">
    <property type="entry name" value="Rossmann-like_a/b/a_fold"/>
</dbReference>
<dbReference type="InterPro" id="IPR050572">
    <property type="entry name" value="Fe-S_Ferredoxin"/>
</dbReference>
<dbReference type="Pfam" id="PF01012">
    <property type="entry name" value="ETF"/>
    <property type="match status" value="1"/>
</dbReference>
<evidence type="ECO:0000256" key="1">
    <source>
        <dbReference type="ARBA" id="ARBA00022485"/>
    </source>
</evidence>